<feature type="compositionally biased region" description="Low complexity" evidence="1">
    <location>
        <begin position="419"/>
        <end position="430"/>
    </location>
</feature>
<feature type="compositionally biased region" description="Low complexity" evidence="1">
    <location>
        <begin position="553"/>
        <end position="565"/>
    </location>
</feature>
<dbReference type="EMBL" id="MU006307">
    <property type="protein sequence ID" value="KAF2850354.1"/>
    <property type="molecule type" value="Genomic_DNA"/>
</dbReference>
<gene>
    <name evidence="2" type="ORF">T440DRAFT_555253</name>
</gene>
<feature type="region of interest" description="Disordered" evidence="1">
    <location>
        <begin position="45"/>
        <end position="178"/>
    </location>
</feature>
<feature type="compositionally biased region" description="Basic residues" evidence="1">
    <location>
        <begin position="537"/>
        <end position="546"/>
    </location>
</feature>
<feature type="region of interest" description="Disordered" evidence="1">
    <location>
        <begin position="675"/>
        <end position="694"/>
    </location>
</feature>
<protein>
    <submittedName>
        <fullName evidence="2">Uncharacterized protein</fullName>
    </submittedName>
</protein>
<evidence type="ECO:0000313" key="3">
    <source>
        <dbReference type="Proteomes" id="UP000799423"/>
    </source>
</evidence>
<feature type="region of interest" description="Disordered" evidence="1">
    <location>
        <begin position="396"/>
        <end position="630"/>
    </location>
</feature>
<feature type="compositionally biased region" description="Polar residues" evidence="1">
    <location>
        <begin position="65"/>
        <end position="75"/>
    </location>
</feature>
<feature type="compositionally biased region" description="Polar residues" evidence="1">
    <location>
        <begin position="681"/>
        <end position="694"/>
    </location>
</feature>
<feature type="compositionally biased region" description="Polar residues" evidence="1">
    <location>
        <begin position="304"/>
        <end position="321"/>
    </location>
</feature>
<dbReference type="OrthoDB" id="3801602at2759"/>
<dbReference type="AlphaFoldDB" id="A0A6A7B561"/>
<accession>A0A6A7B561</accession>
<feature type="compositionally biased region" description="Acidic residues" evidence="1">
    <location>
        <begin position="503"/>
        <end position="520"/>
    </location>
</feature>
<feature type="compositionally biased region" description="Basic and acidic residues" evidence="1">
    <location>
        <begin position="47"/>
        <end position="60"/>
    </location>
</feature>
<evidence type="ECO:0000313" key="2">
    <source>
        <dbReference type="EMBL" id="KAF2850354.1"/>
    </source>
</evidence>
<feature type="compositionally biased region" description="Polar residues" evidence="1">
    <location>
        <begin position="576"/>
        <end position="585"/>
    </location>
</feature>
<evidence type="ECO:0000256" key="1">
    <source>
        <dbReference type="SAM" id="MobiDB-lite"/>
    </source>
</evidence>
<organism evidence="2 3">
    <name type="scientific">Plenodomus tracheiphilus IPT5</name>
    <dbReference type="NCBI Taxonomy" id="1408161"/>
    <lineage>
        <taxon>Eukaryota</taxon>
        <taxon>Fungi</taxon>
        <taxon>Dikarya</taxon>
        <taxon>Ascomycota</taxon>
        <taxon>Pezizomycotina</taxon>
        <taxon>Dothideomycetes</taxon>
        <taxon>Pleosporomycetidae</taxon>
        <taxon>Pleosporales</taxon>
        <taxon>Pleosporineae</taxon>
        <taxon>Leptosphaeriaceae</taxon>
        <taxon>Plenodomus</taxon>
    </lineage>
</organism>
<feature type="compositionally biased region" description="Low complexity" evidence="1">
    <location>
        <begin position="604"/>
        <end position="613"/>
    </location>
</feature>
<feature type="compositionally biased region" description="Low complexity" evidence="1">
    <location>
        <begin position="161"/>
        <end position="171"/>
    </location>
</feature>
<reference evidence="2" key="1">
    <citation type="submission" date="2020-01" db="EMBL/GenBank/DDBJ databases">
        <authorList>
            <consortium name="DOE Joint Genome Institute"/>
            <person name="Haridas S."/>
            <person name="Albert R."/>
            <person name="Binder M."/>
            <person name="Bloem J."/>
            <person name="Labutti K."/>
            <person name="Salamov A."/>
            <person name="Andreopoulos B."/>
            <person name="Baker S.E."/>
            <person name="Barry K."/>
            <person name="Bills G."/>
            <person name="Bluhm B.H."/>
            <person name="Cannon C."/>
            <person name="Castanera R."/>
            <person name="Culley D.E."/>
            <person name="Daum C."/>
            <person name="Ezra D."/>
            <person name="Gonzalez J.B."/>
            <person name="Henrissat B."/>
            <person name="Kuo A."/>
            <person name="Liang C."/>
            <person name="Lipzen A."/>
            <person name="Lutzoni F."/>
            <person name="Magnuson J."/>
            <person name="Mondo S."/>
            <person name="Nolan M."/>
            <person name="Ohm R."/>
            <person name="Pangilinan J."/>
            <person name="Park H.-J."/>
            <person name="Ramirez L."/>
            <person name="Alfaro M."/>
            <person name="Sun H."/>
            <person name="Tritt A."/>
            <person name="Yoshinaga Y."/>
            <person name="Zwiers L.-H."/>
            <person name="Turgeon B.G."/>
            <person name="Goodwin S.B."/>
            <person name="Spatafora J.W."/>
            <person name="Crous P.W."/>
            <person name="Grigoriev I.V."/>
        </authorList>
    </citation>
    <scope>NUCLEOTIDE SEQUENCE</scope>
    <source>
        <strain evidence="2">IPT5</strain>
    </source>
</reference>
<feature type="compositionally biased region" description="Polar residues" evidence="1">
    <location>
        <begin position="402"/>
        <end position="418"/>
    </location>
</feature>
<name>A0A6A7B561_9PLEO</name>
<keyword evidence="3" id="KW-1185">Reference proteome</keyword>
<feature type="compositionally biased region" description="Polar residues" evidence="1">
    <location>
        <begin position="94"/>
        <end position="108"/>
    </location>
</feature>
<sequence>MPPEPDAEWLQLRRQQERNRAIFQDSVAKDFAEFNRRVTDARTALLTKEEREQREREKSGGDTAAQRNAAATPTQGARAEVVRTRVTAPAEVSGQITAASRGVQQRPTTARKAPVGTAPAAKARTKKKAPATFKPQVQKGFTNTAQDAIDLSSDEEEAAPRTETTAIATPTDKSGKPVFKIPTATLQLFGANPKTDLVKKEEGSPAHRPSASAPTHSFASPVRSRQHGFGAQLHGTPLSRESPPVPQVQQGALRYSPASLPTSSRPVERGAGILPVSSGFHATGTASVTMFGSRASWSTPMQHQNVDQASASRQTATQGHSFNRLPKEWRTEGLPGGRTVGPLERTPDIFSRVIAHEAARKQVNFPALPPNVGQPIEPMKRERDEQLIQHDGYAHADDVTATPGSSVTPPRQQHIGNVSSSSTDQTKQSQANPFACPDQLPSPSPSLHSPAVPITPSASEARMPSSPASPTVSKKRNRACFRSTKTPMPRTSAGRRKVHDLSSDDDEDLYEPSDEEEEERYQDIPDPPKTKNTPTKIRNKPMAKKCRFADVPTSAAAAKLKTSSKNGKNGFGFKIPTTNTASNTVPAAPQPKTPTKPKPKPSTRHPSSPSSKPQPRTPSRAAKITAQQRNQEYIYHLDRSTSPSEADDTNNILRGTAEGASLQDGIRQMSITPAPSAVSAADSTSARVTGRSSGEVTAEWLAWTRARAGGDRALGRQRGWRELMAREESGEESE</sequence>
<proteinExistence type="predicted"/>
<feature type="region of interest" description="Disordered" evidence="1">
    <location>
        <begin position="304"/>
        <end position="344"/>
    </location>
</feature>
<dbReference type="Proteomes" id="UP000799423">
    <property type="component" value="Unassembled WGS sequence"/>
</dbReference>
<feature type="region of interest" description="Disordered" evidence="1">
    <location>
        <begin position="198"/>
        <end position="246"/>
    </location>
</feature>